<dbReference type="EMBL" id="JAUDFV010000155">
    <property type="protein sequence ID" value="KAL2715688.1"/>
    <property type="molecule type" value="Genomic_DNA"/>
</dbReference>
<keyword evidence="4" id="KW-0159">Chromosome partition</keyword>
<sequence>MDDLVDDIMHIIHKCHPIESMKLKKRSKKTISSNSSLKEIQYDIEQLLANKSCNAGGVEYSNLNKMMACCNLKAGEEVKAIYNLSESHAIFFRQQITHRFLKNKMREKILCTPQIYGLKFEYIKLHAQYPEPETVLLSNLVNLPKEWYIVQVTAQFDDSLYLQYNKNICHSMHALHITILPTGNSLLKPFCITLPKPQTHTMYDICNEIQEILGNNKSDLTATYANKELYWKMRLKQDNKMKTAVHELEFTWLREWRVLFMADLIDNMDAATDMELIIDKLIADCTSCDNPNLIHILYQFIFYSDYICPRTKWLLKKISLGACFLTREEIARAVKYVLCNHEKLAENVIFSIYGKLLDLQILRNAKRKTLVLIIDEQMDFLPFESIGILKNNPVTRFSSIYVAYALFKQHENTIKDGCKIIKAKDNLGTCIVNPSGDLYKMEKRLELFINYWLTNWKSLYNIKPEEGMFEDALVNYDILMYNGHGSGIQYLPGEHIEKLKVKAIVLLFGCNSIRMTPIGGRFPPYGITNQYLIASSPCVLGMQWEVTDSDIDKMTASFISTWIPSSAERSWSHVDIDAWCQGNFRFLKDSEKKMAKVTMEPEMLRAISKSKEACSLYMTAASIVTRGLPIKLE</sequence>
<proteinExistence type="predicted"/>
<evidence type="ECO:0000259" key="5">
    <source>
        <dbReference type="PROSITE" id="PS51700"/>
    </source>
</evidence>
<dbReference type="PANTHER" id="PTHR12792">
    <property type="entry name" value="EXTRA SPINDLE POLES 1-RELATED"/>
    <property type="match status" value="1"/>
</dbReference>
<dbReference type="AlphaFoldDB" id="A0ABD2A4Y8"/>
<protein>
    <recommendedName>
        <fullName evidence="2">separase</fullName>
        <ecNumber evidence="2">3.4.22.49</ecNumber>
    </recommendedName>
</protein>
<feature type="domain" description="Peptidase C50" evidence="5">
    <location>
        <begin position="425"/>
        <end position="521"/>
    </location>
</feature>
<dbReference type="Pfam" id="PF03568">
    <property type="entry name" value="Separin_C"/>
    <property type="match status" value="1"/>
</dbReference>
<dbReference type="PANTHER" id="PTHR12792:SF0">
    <property type="entry name" value="SEPARIN"/>
    <property type="match status" value="1"/>
</dbReference>
<dbReference type="InterPro" id="IPR030397">
    <property type="entry name" value="SEPARIN_core_dom"/>
</dbReference>
<comment type="catalytic activity">
    <reaction evidence="1">
        <text>All bonds known to be hydrolyzed by this endopeptidase have arginine in P1 and an acidic residue in P4. P6 is often occupied by an acidic residue or by a hydroxy-amino-acid residue, the phosphorylation of which enhances cleavage.</text>
        <dbReference type="EC" id="3.4.22.49"/>
    </reaction>
</comment>
<dbReference type="EC" id="3.4.22.49" evidence="2"/>
<evidence type="ECO:0000313" key="6">
    <source>
        <dbReference type="EMBL" id="KAL2715688.1"/>
    </source>
</evidence>
<evidence type="ECO:0000256" key="2">
    <source>
        <dbReference type="ARBA" id="ARBA00012489"/>
    </source>
</evidence>
<keyword evidence="7" id="KW-1185">Reference proteome</keyword>
<evidence type="ECO:0000256" key="1">
    <source>
        <dbReference type="ARBA" id="ARBA00000451"/>
    </source>
</evidence>
<dbReference type="Proteomes" id="UP001607302">
    <property type="component" value="Unassembled WGS sequence"/>
</dbReference>
<evidence type="ECO:0000256" key="3">
    <source>
        <dbReference type="ARBA" id="ARBA00022801"/>
    </source>
</evidence>
<evidence type="ECO:0000256" key="4">
    <source>
        <dbReference type="ARBA" id="ARBA00022829"/>
    </source>
</evidence>
<comment type="caution">
    <text evidence="6">The sequence shown here is derived from an EMBL/GenBank/DDBJ whole genome shotgun (WGS) entry which is preliminary data.</text>
</comment>
<dbReference type="InterPro" id="IPR005314">
    <property type="entry name" value="Peptidase_C50"/>
</dbReference>
<dbReference type="PROSITE" id="PS51700">
    <property type="entry name" value="SEPARIN"/>
    <property type="match status" value="1"/>
</dbReference>
<accession>A0ABD2A4Y8</accession>
<gene>
    <name evidence="6" type="ORF">V1478_015386</name>
</gene>
<name>A0ABD2A4Y8_VESSQ</name>
<dbReference type="GO" id="GO:0000280">
    <property type="term" value="P:nuclear division"/>
    <property type="evidence" value="ECO:0007669"/>
    <property type="project" value="UniProtKB-ARBA"/>
</dbReference>
<dbReference type="GO" id="GO:0098813">
    <property type="term" value="P:nuclear chromosome segregation"/>
    <property type="evidence" value="ECO:0007669"/>
    <property type="project" value="UniProtKB-ARBA"/>
</dbReference>
<reference evidence="6 7" key="1">
    <citation type="journal article" date="2024" name="Ann. Entomol. Soc. Am.">
        <title>Genomic analyses of the southern and eastern yellowjacket wasps (Hymenoptera: Vespidae) reveal evolutionary signatures of social life.</title>
        <authorList>
            <person name="Catto M.A."/>
            <person name="Caine P.B."/>
            <person name="Orr S.E."/>
            <person name="Hunt B.G."/>
            <person name="Goodisman M.A.D."/>
        </authorList>
    </citation>
    <scope>NUCLEOTIDE SEQUENCE [LARGE SCALE GENOMIC DNA]</scope>
    <source>
        <strain evidence="6">233</strain>
        <tissue evidence="6">Head and thorax</tissue>
    </source>
</reference>
<dbReference type="GO" id="GO:0016787">
    <property type="term" value="F:hydrolase activity"/>
    <property type="evidence" value="ECO:0007669"/>
    <property type="project" value="UniProtKB-KW"/>
</dbReference>
<keyword evidence="3" id="KW-0378">Hydrolase</keyword>
<evidence type="ECO:0000313" key="7">
    <source>
        <dbReference type="Proteomes" id="UP001607302"/>
    </source>
</evidence>
<organism evidence="6 7">
    <name type="scientific">Vespula squamosa</name>
    <name type="common">Southern yellow jacket</name>
    <name type="synonym">Wasp</name>
    <dbReference type="NCBI Taxonomy" id="30214"/>
    <lineage>
        <taxon>Eukaryota</taxon>
        <taxon>Metazoa</taxon>
        <taxon>Ecdysozoa</taxon>
        <taxon>Arthropoda</taxon>
        <taxon>Hexapoda</taxon>
        <taxon>Insecta</taxon>
        <taxon>Pterygota</taxon>
        <taxon>Neoptera</taxon>
        <taxon>Endopterygota</taxon>
        <taxon>Hymenoptera</taxon>
        <taxon>Apocrita</taxon>
        <taxon>Aculeata</taxon>
        <taxon>Vespoidea</taxon>
        <taxon>Vespidae</taxon>
        <taxon>Vespinae</taxon>
        <taxon>Vespula</taxon>
    </lineage>
</organism>